<dbReference type="SUPFAM" id="SSF48452">
    <property type="entry name" value="TPR-like"/>
    <property type="match status" value="1"/>
</dbReference>
<dbReference type="PANTHER" id="PTHR12558">
    <property type="entry name" value="CELL DIVISION CYCLE 16,23,27"/>
    <property type="match status" value="1"/>
</dbReference>
<dbReference type="SMART" id="SM00028">
    <property type="entry name" value="TPR"/>
    <property type="match status" value="5"/>
</dbReference>
<accession>A0A3L7APR2</accession>
<keyword evidence="1" id="KW-0802">TPR repeat</keyword>
<evidence type="ECO:0000256" key="1">
    <source>
        <dbReference type="PROSITE-ProRule" id="PRU00339"/>
    </source>
</evidence>
<name>A0A3L7APR2_9MICO</name>
<dbReference type="OrthoDB" id="9814944at2"/>
<evidence type="ECO:0000313" key="3">
    <source>
        <dbReference type="Proteomes" id="UP000269438"/>
    </source>
</evidence>
<dbReference type="PANTHER" id="PTHR12558:SF13">
    <property type="entry name" value="CELL DIVISION CYCLE PROTEIN 27 HOMOLOG"/>
    <property type="match status" value="1"/>
</dbReference>
<dbReference type="Gene3D" id="1.25.40.10">
    <property type="entry name" value="Tetratricopeptide repeat domain"/>
    <property type="match status" value="1"/>
</dbReference>
<evidence type="ECO:0000313" key="2">
    <source>
        <dbReference type="EMBL" id="RLP82337.1"/>
    </source>
</evidence>
<protein>
    <submittedName>
        <fullName evidence="2">Tetratricopeptide repeat protein</fullName>
    </submittedName>
</protein>
<reference evidence="2 3" key="1">
    <citation type="submission" date="2018-10" db="EMBL/GenBank/DDBJ databases">
        <authorList>
            <person name="Li J."/>
        </authorList>
    </citation>
    <scope>NUCLEOTIDE SEQUENCE [LARGE SCALE GENOMIC DNA]</scope>
    <source>
        <strain evidence="2 3">JCM 11654</strain>
    </source>
</reference>
<dbReference type="InterPro" id="IPR019734">
    <property type="entry name" value="TPR_rpt"/>
</dbReference>
<dbReference type="EMBL" id="RCUY01000009">
    <property type="protein sequence ID" value="RLP82337.1"/>
    <property type="molecule type" value="Genomic_DNA"/>
</dbReference>
<dbReference type="PROSITE" id="PS50005">
    <property type="entry name" value="TPR"/>
    <property type="match status" value="1"/>
</dbReference>
<dbReference type="InterPro" id="IPR011990">
    <property type="entry name" value="TPR-like_helical_dom_sf"/>
</dbReference>
<feature type="repeat" description="TPR" evidence="1">
    <location>
        <begin position="324"/>
        <end position="357"/>
    </location>
</feature>
<dbReference type="RefSeq" id="WP_121688868.1">
    <property type="nucleotide sequence ID" value="NZ_RCUY01000009.1"/>
</dbReference>
<dbReference type="AlphaFoldDB" id="A0A3L7APR2"/>
<sequence length="511" mass="56974">MLTVAPVPHSPISFGVVKTIIEYLGVSPEHHNDVLTQSLRILYPLDSDLERAARAQTQSLTESATTDEQIRFFQHQRARRSFIRVAHSIDEEVGPISIHVSNANLLDIASREFLTVAVRVCNWSVTMEDSTSPQACSYTPGESEQHLLDLLETLPNGKAQDEILSLAFEYIHVGDAWTAIELGRWVQRFTHSPRLWNLLALAHAMLGETIEAEFYYDRWSAMGVPIDAARALYGKAMLAVRHHPDGLRDIDLGAHLLNTALELIQTLPAVDRKMDLVVFDEVFNRNGFALVMFRRGDVTGAISLLRWGIDALTSTSEKVAIHRSVLLYNLAQCYQKMGDLNSAIDTFRDLISVDPHMPEYHLEAAKCYALNGNLGTALKECRQAILLDDALAQSWHLAGVYEGLSGNHDAATAAHRQAFRLDPDTPGYLTDLVYGLVLTGGFDEAARYSDGWVDSGVSTREIERRASLSAEIALRLGQPDRALNALDHALELRPQSTHLRGNRDQVRRLNR</sequence>
<dbReference type="Pfam" id="PF13181">
    <property type="entry name" value="TPR_8"/>
    <property type="match status" value="1"/>
</dbReference>
<dbReference type="Proteomes" id="UP000269438">
    <property type="component" value="Unassembled WGS sequence"/>
</dbReference>
<keyword evidence="3" id="KW-1185">Reference proteome</keyword>
<organism evidence="2 3">
    <name type="scientific">Mycetocola lacteus</name>
    <dbReference type="NCBI Taxonomy" id="76637"/>
    <lineage>
        <taxon>Bacteria</taxon>
        <taxon>Bacillati</taxon>
        <taxon>Actinomycetota</taxon>
        <taxon>Actinomycetes</taxon>
        <taxon>Micrococcales</taxon>
        <taxon>Microbacteriaceae</taxon>
        <taxon>Mycetocola</taxon>
    </lineage>
</organism>
<comment type="caution">
    <text evidence="2">The sequence shown here is derived from an EMBL/GenBank/DDBJ whole genome shotgun (WGS) entry which is preliminary data.</text>
</comment>
<gene>
    <name evidence="2" type="ORF">D9V34_11155</name>
</gene>
<proteinExistence type="predicted"/>